<feature type="non-terminal residue" evidence="1">
    <location>
        <position position="1"/>
    </location>
</feature>
<dbReference type="EMBL" id="HACG01000559">
    <property type="protein sequence ID" value="CEK47424.1"/>
    <property type="molecule type" value="Transcribed_RNA"/>
</dbReference>
<dbReference type="AlphaFoldDB" id="A0A0B6XU52"/>
<protein>
    <submittedName>
        <fullName evidence="1">Uncharacterized protein</fullName>
    </submittedName>
</protein>
<reference evidence="1" key="1">
    <citation type="submission" date="2014-12" db="EMBL/GenBank/DDBJ databases">
        <title>Insight into the proteome of Arion vulgaris.</title>
        <authorList>
            <person name="Aradska J."/>
            <person name="Bulat T."/>
            <person name="Smidak R."/>
            <person name="Sarate P."/>
            <person name="Gangsoo J."/>
            <person name="Sialana F."/>
            <person name="Bilban M."/>
            <person name="Lubec G."/>
        </authorList>
    </citation>
    <scope>NUCLEOTIDE SEQUENCE</scope>
    <source>
        <tissue evidence="1">Skin</tissue>
    </source>
</reference>
<evidence type="ECO:0000313" key="1">
    <source>
        <dbReference type="EMBL" id="CEK47424.1"/>
    </source>
</evidence>
<gene>
    <name evidence="1" type="primary">ORF1336</name>
</gene>
<proteinExistence type="predicted"/>
<organism evidence="1">
    <name type="scientific">Arion vulgaris</name>
    <dbReference type="NCBI Taxonomy" id="1028688"/>
    <lineage>
        <taxon>Eukaryota</taxon>
        <taxon>Metazoa</taxon>
        <taxon>Spiralia</taxon>
        <taxon>Lophotrochozoa</taxon>
        <taxon>Mollusca</taxon>
        <taxon>Gastropoda</taxon>
        <taxon>Heterobranchia</taxon>
        <taxon>Euthyneura</taxon>
        <taxon>Panpulmonata</taxon>
        <taxon>Eupulmonata</taxon>
        <taxon>Stylommatophora</taxon>
        <taxon>Helicina</taxon>
        <taxon>Arionoidea</taxon>
        <taxon>Arionidae</taxon>
        <taxon>Arion</taxon>
    </lineage>
</organism>
<feature type="non-terminal residue" evidence="1">
    <location>
        <position position="66"/>
    </location>
</feature>
<name>A0A0B6XU52_9EUPU</name>
<accession>A0A0B6XU52</accession>
<sequence>NNSLDYSMDYVANFLLSEDGEFPKFNMFAGRTIRWLSSHPPIAEPSCGYRGHKCITQELPVKEIIA</sequence>